<organism evidence="1 2">
    <name type="scientific">Acropora cervicornis</name>
    <name type="common">Staghorn coral</name>
    <dbReference type="NCBI Taxonomy" id="6130"/>
    <lineage>
        <taxon>Eukaryota</taxon>
        <taxon>Metazoa</taxon>
        <taxon>Cnidaria</taxon>
        <taxon>Anthozoa</taxon>
        <taxon>Hexacorallia</taxon>
        <taxon>Scleractinia</taxon>
        <taxon>Astrocoeniina</taxon>
        <taxon>Acroporidae</taxon>
        <taxon>Acropora</taxon>
    </lineage>
</organism>
<dbReference type="Proteomes" id="UP001249851">
    <property type="component" value="Unassembled WGS sequence"/>
</dbReference>
<name>A0AAD9Q561_ACRCE</name>
<reference evidence="1" key="2">
    <citation type="journal article" date="2023" name="Science">
        <title>Genomic signatures of disease resistance in endangered staghorn corals.</title>
        <authorList>
            <person name="Vollmer S.V."/>
            <person name="Selwyn J.D."/>
            <person name="Despard B.A."/>
            <person name="Roesel C.L."/>
        </authorList>
    </citation>
    <scope>NUCLEOTIDE SEQUENCE</scope>
    <source>
        <strain evidence="1">K2</strain>
    </source>
</reference>
<keyword evidence="2" id="KW-1185">Reference proteome</keyword>
<protein>
    <submittedName>
        <fullName evidence="1">Uncharacterized protein</fullName>
    </submittedName>
</protein>
<gene>
    <name evidence="1" type="ORF">P5673_023626</name>
</gene>
<accession>A0AAD9Q561</accession>
<evidence type="ECO:0000313" key="2">
    <source>
        <dbReference type="Proteomes" id="UP001249851"/>
    </source>
</evidence>
<dbReference type="EMBL" id="JARQWQ010000066">
    <property type="protein sequence ID" value="KAK2554940.1"/>
    <property type="molecule type" value="Genomic_DNA"/>
</dbReference>
<evidence type="ECO:0000313" key="1">
    <source>
        <dbReference type="EMBL" id="KAK2554940.1"/>
    </source>
</evidence>
<proteinExistence type="predicted"/>
<comment type="caution">
    <text evidence="1">The sequence shown here is derived from an EMBL/GenBank/DDBJ whole genome shotgun (WGS) entry which is preliminary data.</text>
</comment>
<dbReference type="AlphaFoldDB" id="A0AAD9Q561"/>
<reference evidence="1" key="1">
    <citation type="journal article" date="2023" name="G3 (Bethesda)">
        <title>Whole genome assembly and annotation of the endangered Caribbean coral Acropora cervicornis.</title>
        <authorList>
            <person name="Selwyn J.D."/>
            <person name="Vollmer S.V."/>
        </authorList>
    </citation>
    <scope>NUCLEOTIDE SEQUENCE</scope>
    <source>
        <strain evidence="1">K2</strain>
    </source>
</reference>
<sequence>MVHHLSENTLHMAAHQCKREYTGGGKNFQIEEEEMNWSAIGNGELTEVMQEIMTVTPGIGQTRMLGALHSRGIRVQRWKVREVTRELDPVGTALR</sequence>